<evidence type="ECO:0000313" key="4">
    <source>
        <dbReference type="Proteomes" id="UP000191500"/>
    </source>
</evidence>
<gene>
    <name evidence="3" type="ORF">PENCOP_c005G06439</name>
</gene>
<name>A0A1V6USS4_9EURO</name>
<protein>
    <submittedName>
        <fullName evidence="3">Uncharacterized protein</fullName>
    </submittedName>
</protein>
<dbReference type="AlphaFoldDB" id="A0A1V6USS4"/>
<feature type="region of interest" description="Disordered" evidence="2">
    <location>
        <begin position="493"/>
        <end position="513"/>
    </location>
</feature>
<accession>A0A1V6USS4</accession>
<evidence type="ECO:0000256" key="1">
    <source>
        <dbReference type="SAM" id="Coils"/>
    </source>
</evidence>
<dbReference type="Proteomes" id="UP000191500">
    <property type="component" value="Unassembled WGS sequence"/>
</dbReference>
<reference evidence="4" key="1">
    <citation type="journal article" date="2017" name="Nat. Microbiol.">
        <title>Global analysis of biosynthetic gene clusters reveals vast potential of secondary metabolite production in Penicillium species.</title>
        <authorList>
            <person name="Nielsen J.C."/>
            <person name="Grijseels S."/>
            <person name="Prigent S."/>
            <person name="Ji B."/>
            <person name="Dainat J."/>
            <person name="Nielsen K.F."/>
            <person name="Frisvad J.C."/>
            <person name="Workman M."/>
            <person name="Nielsen J."/>
        </authorList>
    </citation>
    <scope>NUCLEOTIDE SEQUENCE [LARGE SCALE GENOMIC DNA]</scope>
    <source>
        <strain evidence="4">IBT 31321</strain>
    </source>
</reference>
<organism evidence="3 4">
    <name type="scientific">Penicillium coprophilum</name>
    <dbReference type="NCBI Taxonomy" id="36646"/>
    <lineage>
        <taxon>Eukaryota</taxon>
        <taxon>Fungi</taxon>
        <taxon>Dikarya</taxon>
        <taxon>Ascomycota</taxon>
        <taxon>Pezizomycotina</taxon>
        <taxon>Eurotiomycetes</taxon>
        <taxon>Eurotiomycetidae</taxon>
        <taxon>Eurotiales</taxon>
        <taxon>Aspergillaceae</taxon>
        <taxon>Penicillium</taxon>
    </lineage>
</organism>
<feature type="coiled-coil region" evidence="1">
    <location>
        <begin position="186"/>
        <end position="213"/>
    </location>
</feature>
<keyword evidence="1" id="KW-0175">Coiled coil</keyword>
<feature type="coiled-coil region" evidence="1">
    <location>
        <begin position="52"/>
        <end position="139"/>
    </location>
</feature>
<comment type="caution">
    <text evidence="3">The sequence shown here is derived from an EMBL/GenBank/DDBJ whole genome shotgun (WGS) entry which is preliminary data.</text>
</comment>
<sequence>MSSTTAETVTPRGSITTTAEHEDALKNIIIEHFCKITSDPVFQRASATGSIVKDLEDQIRTRDEKLANLQKDIKAHQEKESVVIGEFSAVNQNLATQKELAEKEVAALLKVGTERDKSLAEVSRRYQDLQRQLQTQLLARCQDEKKTKSMIAQHNLEIDSFQIRLKERDASINELKESDATLASRLADEKAKSAHLEQDKKSLDEKLLEARSRLEKVDSFILKQHQIDEESIIDGFSSLWNFAVSEIWTVLRQNLDEENLRNDEPWRKLRQNTDAAIRDGATQGQLVPLCASNSDAAKGMRLAVILGILSRQIDKEIFQPSHFPSQTGWLRLSLNKLAKSDNEKEYFYRSVLLSIDRDGQESELRSRANSVVQNVSHYLYGFLSNDQYGELKERIMNVVNEAIEVWRSIQNSAKRYETEFDPAGWAHDEDSLFQFPVGGEDPIGAERLNDHCLVIFPGLYCLESDAFILTSVVPLMGSQKLYIAANQELKDEVRGKASPTTKQLSRKRQNSVAQVQLPSNGTSFLGRKSSGGSSN</sequence>
<evidence type="ECO:0000256" key="2">
    <source>
        <dbReference type="SAM" id="MobiDB-lite"/>
    </source>
</evidence>
<keyword evidence="4" id="KW-1185">Reference proteome</keyword>
<evidence type="ECO:0000313" key="3">
    <source>
        <dbReference type="EMBL" id="OQE41455.1"/>
    </source>
</evidence>
<dbReference type="EMBL" id="MDDG01000005">
    <property type="protein sequence ID" value="OQE41455.1"/>
    <property type="molecule type" value="Genomic_DNA"/>
</dbReference>
<proteinExistence type="predicted"/>